<reference evidence="1" key="1">
    <citation type="submission" date="2014-09" db="EMBL/GenBank/DDBJ databases">
        <authorList>
            <person name="Magalhaes I.L.F."/>
            <person name="Oliveira U."/>
            <person name="Santos F.R."/>
            <person name="Vidigal T.H.D.A."/>
            <person name="Brescovit A.D."/>
            <person name="Santos A.J."/>
        </authorList>
    </citation>
    <scope>NUCLEOTIDE SEQUENCE</scope>
    <source>
        <tissue evidence="1">Shoot tissue taken approximately 20 cm above the soil surface</tissue>
    </source>
</reference>
<evidence type="ECO:0000313" key="1">
    <source>
        <dbReference type="EMBL" id="JAD94867.1"/>
    </source>
</evidence>
<name>A0A0A9EFP4_ARUDO</name>
<reference evidence="1" key="2">
    <citation type="journal article" date="2015" name="Data Brief">
        <title>Shoot transcriptome of the giant reed, Arundo donax.</title>
        <authorList>
            <person name="Barrero R.A."/>
            <person name="Guerrero F.D."/>
            <person name="Moolhuijzen P."/>
            <person name="Goolsby J.A."/>
            <person name="Tidwell J."/>
            <person name="Bellgard S.E."/>
            <person name="Bellgard M.I."/>
        </authorList>
    </citation>
    <scope>NUCLEOTIDE SEQUENCE</scope>
    <source>
        <tissue evidence="1">Shoot tissue taken approximately 20 cm above the soil surface</tissue>
    </source>
</reference>
<protein>
    <submittedName>
        <fullName evidence="1">Uncharacterized protein</fullName>
    </submittedName>
</protein>
<proteinExistence type="predicted"/>
<sequence>MTLISLGRARLPALRGRGGLPAGLVRRVDHLTLP</sequence>
<organism evidence="1">
    <name type="scientific">Arundo donax</name>
    <name type="common">Giant reed</name>
    <name type="synonym">Donax arundinaceus</name>
    <dbReference type="NCBI Taxonomy" id="35708"/>
    <lineage>
        <taxon>Eukaryota</taxon>
        <taxon>Viridiplantae</taxon>
        <taxon>Streptophyta</taxon>
        <taxon>Embryophyta</taxon>
        <taxon>Tracheophyta</taxon>
        <taxon>Spermatophyta</taxon>
        <taxon>Magnoliopsida</taxon>
        <taxon>Liliopsida</taxon>
        <taxon>Poales</taxon>
        <taxon>Poaceae</taxon>
        <taxon>PACMAD clade</taxon>
        <taxon>Arundinoideae</taxon>
        <taxon>Arundineae</taxon>
        <taxon>Arundo</taxon>
    </lineage>
</organism>
<dbReference type="EMBL" id="GBRH01203028">
    <property type="protein sequence ID" value="JAD94867.1"/>
    <property type="molecule type" value="Transcribed_RNA"/>
</dbReference>
<dbReference type="AlphaFoldDB" id="A0A0A9EFP4"/>
<accession>A0A0A9EFP4</accession>